<accession>A0ABN2L462</accession>
<feature type="compositionally biased region" description="Basic residues" evidence="1">
    <location>
        <begin position="120"/>
        <end position="129"/>
    </location>
</feature>
<feature type="region of interest" description="Disordered" evidence="1">
    <location>
        <begin position="202"/>
        <end position="355"/>
    </location>
</feature>
<feature type="compositionally biased region" description="Acidic residues" evidence="1">
    <location>
        <begin position="283"/>
        <end position="292"/>
    </location>
</feature>
<dbReference type="Proteomes" id="UP001501204">
    <property type="component" value="Unassembled WGS sequence"/>
</dbReference>
<gene>
    <name evidence="2" type="ORF">GCM10009767_35700</name>
</gene>
<name>A0ABN2L462_9MICC</name>
<reference evidence="2 3" key="1">
    <citation type="journal article" date="2019" name="Int. J. Syst. Evol. Microbiol.">
        <title>The Global Catalogue of Microorganisms (GCM) 10K type strain sequencing project: providing services to taxonomists for standard genome sequencing and annotation.</title>
        <authorList>
            <consortium name="The Broad Institute Genomics Platform"/>
            <consortium name="The Broad Institute Genome Sequencing Center for Infectious Disease"/>
            <person name="Wu L."/>
            <person name="Ma J."/>
        </authorList>
    </citation>
    <scope>NUCLEOTIDE SEQUENCE [LARGE SCALE GENOMIC DNA]</scope>
    <source>
        <strain evidence="2 3">JCM 14735</strain>
    </source>
</reference>
<evidence type="ECO:0000313" key="2">
    <source>
        <dbReference type="EMBL" id="GAA1774552.1"/>
    </source>
</evidence>
<proteinExistence type="predicted"/>
<dbReference type="EMBL" id="BAAAOA010000047">
    <property type="protein sequence ID" value="GAA1774552.1"/>
    <property type="molecule type" value="Genomic_DNA"/>
</dbReference>
<sequence>MSAFSIFKWHEAFRGVPSDVLGHAKKVVLFIAATHADGQTGRSIYPSFDTLCIEADADRKTVREAMRDGEELGFVDLVKRGTTSDGRKLANEYRLTMPNPERLEALCAEARAKHEEKRERHNGKRRKGAKQAGPRPVDSAAPSENRRDSLSTCGEPVPTGEDSLPTRRDPAAPHQHMINPSSIQAIKAPAASSVSVPAGLAVDRADEDKAPASAAEAPAAPRPQDGCLIEDHAEDKSEEQRQDMDHDEPNAEEDRDMGIGPEADQLDRLQQQDVEEVPAPPEWFEDVPATDEEPTHEGPDSDAPAPAYEDHAVGHQWAQGETEVPHHQDTTPTGDAPADTLKARRANGDPARLRSITTVSSTALDTPADLEVERRRQLDALHAKYPDTAA</sequence>
<organism evidence="2 3">
    <name type="scientific">Kocuria aegyptia</name>
    <dbReference type="NCBI Taxonomy" id="330943"/>
    <lineage>
        <taxon>Bacteria</taxon>
        <taxon>Bacillati</taxon>
        <taxon>Actinomycetota</taxon>
        <taxon>Actinomycetes</taxon>
        <taxon>Micrococcales</taxon>
        <taxon>Micrococcaceae</taxon>
        <taxon>Kocuria</taxon>
    </lineage>
</organism>
<dbReference type="RefSeq" id="WP_344124809.1">
    <property type="nucleotide sequence ID" value="NZ_BAAAOA010000047.1"/>
</dbReference>
<evidence type="ECO:0000313" key="3">
    <source>
        <dbReference type="Proteomes" id="UP001501204"/>
    </source>
</evidence>
<feature type="compositionally biased region" description="Low complexity" evidence="1">
    <location>
        <begin position="330"/>
        <end position="340"/>
    </location>
</feature>
<keyword evidence="3" id="KW-1185">Reference proteome</keyword>
<evidence type="ECO:0000256" key="1">
    <source>
        <dbReference type="SAM" id="MobiDB-lite"/>
    </source>
</evidence>
<comment type="caution">
    <text evidence="2">The sequence shown here is derived from an EMBL/GenBank/DDBJ whole genome shotgun (WGS) entry which is preliminary data.</text>
</comment>
<feature type="compositionally biased region" description="Basic and acidic residues" evidence="1">
    <location>
        <begin position="229"/>
        <end position="249"/>
    </location>
</feature>
<feature type="region of interest" description="Disordered" evidence="1">
    <location>
        <begin position="111"/>
        <end position="176"/>
    </location>
</feature>
<evidence type="ECO:0008006" key="4">
    <source>
        <dbReference type="Google" id="ProtNLM"/>
    </source>
</evidence>
<protein>
    <recommendedName>
        <fullName evidence="4">Helix-turn-helix domain-containing protein</fullName>
    </recommendedName>
</protein>
<feature type="compositionally biased region" description="Low complexity" evidence="1">
    <location>
        <begin position="211"/>
        <end position="223"/>
    </location>
</feature>